<reference evidence="2 3" key="1">
    <citation type="submission" date="2013-12" db="EMBL/GenBank/DDBJ databases">
        <title>Draft genome of the parsitic nematode Ancylostoma duodenale.</title>
        <authorList>
            <person name="Mitreva M."/>
        </authorList>
    </citation>
    <scope>NUCLEOTIDE SEQUENCE [LARGE SCALE GENOMIC DNA]</scope>
    <source>
        <strain evidence="2 3">Zhejiang</strain>
    </source>
</reference>
<protein>
    <recommendedName>
        <fullName evidence="1">DNA helicase Pif1-like 2B domain-containing protein</fullName>
    </recommendedName>
</protein>
<dbReference type="AlphaFoldDB" id="A0A0C2FJG6"/>
<proteinExistence type="predicted"/>
<evidence type="ECO:0000313" key="3">
    <source>
        <dbReference type="Proteomes" id="UP000054047"/>
    </source>
</evidence>
<sequence>MRVISGDSDWINFLLRVGNGTENDEDGRVTLPAELMCAGNIMTAVYGENIDARDTDTLSTRAILAPRNRSVDQLNTEVLSRMNSEERIYKSIDEAVAEDPSDAINFQPEFLHKLDPSGVPPHELRLRKGAIVMLLRSLGVSAGLCNGTRLVVEQFGSHTLGCRFTCGNRKGRYVILPRIDYYSDRGLSFRLRRTQFPIRLAFSLSVNKAQGQSFDRIGLCLPEDVFFFSWTTVCSSVTSEKQGTPFCS</sequence>
<dbReference type="InterPro" id="IPR027417">
    <property type="entry name" value="P-loop_NTPase"/>
</dbReference>
<evidence type="ECO:0000259" key="1">
    <source>
        <dbReference type="Pfam" id="PF21530"/>
    </source>
</evidence>
<dbReference type="Proteomes" id="UP000054047">
    <property type="component" value="Unassembled WGS sequence"/>
</dbReference>
<dbReference type="Pfam" id="PF21530">
    <property type="entry name" value="Pif1_2B_dom"/>
    <property type="match status" value="1"/>
</dbReference>
<feature type="domain" description="DNA helicase Pif1-like 2B" evidence="1">
    <location>
        <begin position="109"/>
        <end position="155"/>
    </location>
</feature>
<organism evidence="2 3">
    <name type="scientific">Ancylostoma duodenale</name>
    <dbReference type="NCBI Taxonomy" id="51022"/>
    <lineage>
        <taxon>Eukaryota</taxon>
        <taxon>Metazoa</taxon>
        <taxon>Ecdysozoa</taxon>
        <taxon>Nematoda</taxon>
        <taxon>Chromadorea</taxon>
        <taxon>Rhabditida</taxon>
        <taxon>Rhabditina</taxon>
        <taxon>Rhabditomorpha</taxon>
        <taxon>Strongyloidea</taxon>
        <taxon>Ancylostomatidae</taxon>
        <taxon>Ancylostomatinae</taxon>
        <taxon>Ancylostoma</taxon>
    </lineage>
</organism>
<name>A0A0C2FJG6_9BILA</name>
<gene>
    <name evidence="2" type="ORF">ANCDUO_23083</name>
</gene>
<dbReference type="InterPro" id="IPR049163">
    <property type="entry name" value="Pif1-like_2B_dom"/>
</dbReference>
<dbReference type="OrthoDB" id="9997116at2759"/>
<dbReference type="PANTHER" id="PTHR10492">
    <property type="match status" value="1"/>
</dbReference>
<keyword evidence="3" id="KW-1185">Reference proteome</keyword>
<evidence type="ECO:0000313" key="2">
    <source>
        <dbReference type="EMBL" id="KIH46859.1"/>
    </source>
</evidence>
<dbReference type="SUPFAM" id="SSF52540">
    <property type="entry name" value="P-loop containing nucleoside triphosphate hydrolases"/>
    <property type="match status" value="1"/>
</dbReference>
<dbReference type="PANTHER" id="PTHR10492:SF57">
    <property type="entry name" value="ATP-DEPENDENT DNA HELICASE"/>
    <property type="match status" value="1"/>
</dbReference>
<accession>A0A0C2FJG6</accession>
<dbReference type="EMBL" id="KN768388">
    <property type="protein sequence ID" value="KIH46859.1"/>
    <property type="molecule type" value="Genomic_DNA"/>
</dbReference>